<dbReference type="PATRIC" id="fig|1434108.4.peg.2828"/>
<evidence type="ECO:0000256" key="6">
    <source>
        <dbReference type="SAM" id="Phobius"/>
    </source>
</evidence>
<feature type="transmembrane region" description="Helical" evidence="6">
    <location>
        <begin position="6"/>
        <end position="26"/>
    </location>
</feature>
<organism evidence="7 8">
    <name type="scientific">Methanosarcina barkeri MS</name>
    <dbReference type="NCBI Taxonomy" id="1434108"/>
    <lineage>
        <taxon>Archaea</taxon>
        <taxon>Methanobacteriati</taxon>
        <taxon>Methanobacteriota</taxon>
        <taxon>Stenosarchaea group</taxon>
        <taxon>Methanomicrobia</taxon>
        <taxon>Methanosarcinales</taxon>
        <taxon>Methanosarcinaceae</taxon>
        <taxon>Methanosarcina</taxon>
    </lineage>
</organism>
<comment type="subcellular location">
    <subcellularLocation>
        <location evidence="1">Membrane</location>
        <topology evidence="1">Multi-pass membrane protein</topology>
    </subcellularLocation>
</comment>
<feature type="transmembrane region" description="Helical" evidence="6">
    <location>
        <begin position="59"/>
        <end position="76"/>
    </location>
</feature>
<evidence type="ECO:0000313" key="8">
    <source>
        <dbReference type="Proteomes" id="UP000033033"/>
    </source>
</evidence>
<dbReference type="Proteomes" id="UP000033033">
    <property type="component" value="Chromosome"/>
</dbReference>
<dbReference type="AlphaFoldDB" id="A0A0E3QWV9"/>
<keyword evidence="8" id="KW-1185">Reference proteome</keyword>
<proteinExistence type="inferred from homology"/>
<dbReference type="STRING" id="1434108.MSBRM_2212"/>
<evidence type="ECO:0000313" key="7">
    <source>
        <dbReference type="EMBL" id="AKB55210.1"/>
    </source>
</evidence>
<evidence type="ECO:0000256" key="3">
    <source>
        <dbReference type="ARBA" id="ARBA00022692"/>
    </source>
</evidence>
<gene>
    <name evidence="7" type="ORF">MSBRM_2212</name>
</gene>
<dbReference type="Pfam" id="PF01594">
    <property type="entry name" value="AI-2E_transport"/>
    <property type="match status" value="1"/>
</dbReference>
<comment type="similarity">
    <text evidence="2">Belongs to the autoinducer-2 exporter (AI-2E) (TC 2.A.86) family.</text>
</comment>
<accession>A0A0E3QWV9</accession>
<dbReference type="GO" id="GO:0016020">
    <property type="term" value="C:membrane"/>
    <property type="evidence" value="ECO:0007669"/>
    <property type="project" value="UniProtKB-SubCell"/>
</dbReference>
<evidence type="ECO:0000256" key="2">
    <source>
        <dbReference type="ARBA" id="ARBA00009773"/>
    </source>
</evidence>
<keyword evidence="5 6" id="KW-0472">Membrane</keyword>
<evidence type="ECO:0000256" key="4">
    <source>
        <dbReference type="ARBA" id="ARBA00022989"/>
    </source>
</evidence>
<protein>
    <submittedName>
        <fullName evidence="7">Membrane protein, putative</fullName>
    </submittedName>
</protein>
<dbReference type="EMBL" id="CP009528">
    <property type="protein sequence ID" value="AKB55210.1"/>
    <property type="molecule type" value="Genomic_DNA"/>
</dbReference>
<feature type="transmembrane region" description="Helical" evidence="6">
    <location>
        <begin position="82"/>
        <end position="111"/>
    </location>
</feature>
<name>A0A0E3QWV9_METBA</name>
<dbReference type="InterPro" id="IPR002549">
    <property type="entry name" value="AI-2E-like"/>
</dbReference>
<dbReference type="RefSeq" id="WP_054864305.1">
    <property type="nucleotide sequence ID" value="NZ_CP009528.1"/>
</dbReference>
<evidence type="ECO:0000256" key="1">
    <source>
        <dbReference type="ARBA" id="ARBA00004141"/>
    </source>
</evidence>
<dbReference type="KEGG" id="mby:MSBRM_2212"/>
<keyword evidence="4 6" id="KW-1133">Transmembrane helix</keyword>
<keyword evidence="3 6" id="KW-0812">Transmembrane</keyword>
<dbReference type="HOGENOM" id="CLU_2067781_0_0_2"/>
<evidence type="ECO:0000256" key="5">
    <source>
        <dbReference type="ARBA" id="ARBA00023136"/>
    </source>
</evidence>
<reference evidence="7 8" key="1">
    <citation type="submission" date="2014-07" db="EMBL/GenBank/DDBJ databases">
        <title>Methanogenic archaea and the global carbon cycle.</title>
        <authorList>
            <person name="Henriksen J.R."/>
            <person name="Luke J."/>
            <person name="Reinhart S."/>
            <person name="Benedict M.N."/>
            <person name="Youngblut N.D."/>
            <person name="Metcalf M.E."/>
            <person name="Whitaker R.J."/>
            <person name="Metcalf W.W."/>
        </authorList>
    </citation>
    <scope>NUCLEOTIDE SEQUENCE [LARGE SCALE GENOMIC DNA]</scope>
    <source>
        <strain evidence="7 8">MS</strain>
    </source>
</reference>
<dbReference type="GeneID" id="24845479"/>
<sequence length="118" mass="13299">MPFDIVTVIVALIFSYYFLLTGNKLIDQLNFVPDKNEKEIKLFLKELDVIYSSLFRQHFVTSAIIGVIALLGRYLLDVPYPGVLASLIFLLSMYPLVGLPGVYLSLTAYYISGNIIMV</sequence>